<protein>
    <recommendedName>
        <fullName evidence="2">F-box domain-containing protein</fullName>
    </recommendedName>
</protein>
<gene>
    <name evidence="3" type="ORF">CVIRNUC_002449</name>
</gene>
<dbReference type="InterPro" id="IPR001810">
    <property type="entry name" value="F-box_dom"/>
</dbReference>
<organism evidence="3 4">
    <name type="scientific">Coccomyxa viridis</name>
    <dbReference type="NCBI Taxonomy" id="1274662"/>
    <lineage>
        <taxon>Eukaryota</taxon>
        <taxon>Viridiplantae</taxon>
        <taxon>Chlorophyta</taxon>
        <taxon>core chlorophytes</taxon>
        <taxon>Trebouxiophyceae</taxon>
        <taxon>Trebouxiophyceae incertae sedis</taxon>
        <taxon>Coccomyxaceae</taxon>
        <taxon>Coccomyxa</taxon>
    </lineage>
</organism>
<feature type="region of interest" description="Disordered" evidence="1">
    <location>
        <begin position="486"/>
        <end position="525"/>
    </location>
</feature>
<dbReference type="PROSITE" id="PS50181">
    <property type="entry name" value="FBOX"/>
    <property type="match status" value="1"/>
</dbReference>
<feature type="compositionally biased region" description="Acidic residues" evidence="1">
    <location>
        <begin position="494"/>
        <end position="516"/>
    </location>
</feature>
<sequence>MSELSDLPDGCTQLVLEFLSIRDVAACAASCKKMAALAQEPLMWIPRLKADFGVDIKARLQGEPGGQVDARELYRLASEAPSKDAIRFWGCFTDGGCDDHLRQYWVDNMFAPNPLESYCSALSGNVNCIGLLMEPNICENADASKEKYREYLLDRLRVPAGVIFGHGIVNLALIQQEQDFDGAVMERLRSYSLAELEHLFLEFYVELTAGHTIGRLLLHGLQGEDRERERSNLNAVASRAERNLHTKHNNLCFHPESRDIQFDSEALPLCGAHGFTRSVGIVERLRVSRAGQFSCPVLAGVVFLAHFDGDAVSSPQEVFDALQAARDSPVCKAFNGLKDEKAMSQAVRKGVVPRRTKYVVSSSGVHYNFAQQDILPSDTPHAAIGHLQPVAWFRFHNRRDYKRWATLTSPKTLWEGQDSDYDIRRTRRHTSTRGASPIPQGAAADYVEDHPAAAAPPAAQVQAHAGGLAQFVGDVQEMAQAWLGGASHAAMQDSDSDTDMSEAESDSDDGEVFDEEGSPRGTKGRDMMHIELQGRWAGNLALVKLIDQEDLMHEWEDQHDEPNIDINHVTLSGSVLQLPEGVSLSAA</sequence>
<comment type="caution">
    <text evidence="3">The sequence shown here is derived from an EMBL/GenBank/DDBJ whole genome shotgun (WGS) entry which is preliminary data.</text>
</comment>
<evidence type="ECO:0000259" key="2">
    <source>
        <dbReference type="PROSITE" id="PS50181"/>
    </source>
</evidence>
<dbReference type="AlphaFoldDB" id="A0AAV1HZ05"/>
<evidence type="ECO:0000313" key="4">
    <source>
        <dbReference type="Proteomes" id="UP001314263"/>
    </source>
</evidence>
<evidence type="ECO:0000256" key="1">
    <source>
        <dbReference type="SAM" id="MobiDB-lite"/>
    </source>
</evidence>
<accession>A0AAV1HZ05</accession>
<dbReference type="InterPro" id="IPR036047">
    <property type="entry name" value="F-box-like_dom_sf"/>
</dbReference>
<dbReference type="SUPFAM" id="SSF81383">
    <property type="entry name" value="F-box domain"/>
    <property type="match status" value="1"/>
</dbReference>
<dbReference type="Proteomes" id="UP001314263">
    <property type="component" value="Unassembled WGS sequence"/>
</dbReference>
<dbReference type="CDD" id="cd09917">
    <property type="entry name" value="F-box_SF"/>
    <property type="match status" value="1"/>
</dbReference>
<reference evidence="3 4" key="1">
    <citation type="submission" date="2023-10" db="EMBL/GenBank/DDBJ databases">
        <authorList>
            <person name="Maclean D."/>
            <person name="Macfadyen A."/>
        </authorList>
    </citation>
    <scope>NUCLEOTIDE SEQUENCE [LARGE SCALE GENOMIC DNA]</scope>
</reference>
<feature type="domain" description="F-box" evidence="2">
    <location>
        <begin position="1"/>
        <end position="47"/>
    </location>
</feature>
<proteinExistence type="predicted"/>
<keyword evidence="4" id="KW-1185">Reference proteome</keyword>
<dbReference type="EMBL" id="CAUYUE010000003">
    <property type="protein sequence ID" value="CAK0756367.1"/>
    <property type="molecule type" value="Genomic_DNA"/>
</dbReference>
<evidence type="ECO:0000313" key="3">
    <source>
        <dbReference type="EMBL" id="CAK0756367.1"/>
    </source>
</evidence>
<name>A0AAV1HZ05_9CHLO</name>
<dbReference type="Pfam" id="PF12937">
    <property type="entry name" value="F-box-like"/>
    <property type="match status" value="1"/>
</dbReference>